<accession>A0ACB6REB3</accession>
<dbReference type="EMBL" id="MU003492">
    <property type="protein sequence ID" value="KAF2477584.1"/>
    <property type="molecule type" value="Genomic_DNA"/>
</dbReference>
<reference evidence="1" key="1">
    <citation type="journal article" date="2020" name="Stud. Mycol.">
        <title>101 Dothideomycetes genomes: a test case for predicting lifestyles and emergence of pathogens.</title>
        <authorList>
            <person name="Haridas S."/>
            <person name="Albert R."/>
            <person name="Binder M."/>
            <person name="Bloem J."/>
            <person name="Labutti K."/>
            <person name="Salamov A."/>
            <person name="Andreopoulos B."/>
            <person name="Baker S."/>
            <person name="Barry K."/>
            <person name="Bills G."/>
            <person name="Bluhm B."/>
            <person name="Cannon C."/>
            <person name="Castanera R."/>
            <person name="Culley D."/>
            <person name="Daum C."/>
            <person name="Ezra D."/>
            <person name="Gonzalez J."/>
            <person name="Henrissat B."/>
            <person name="Kuo A."/>
            <person name="Liang C."/>
            <person name="Lipzen A."/>
            <person name="Lutzoni F."/>
            <person name="Magnuson J."/>
            <person name="Mondo S."/>
            <person name="Nolan M."/>
            <person name="Ohm R."/>
            <person name="Pangilinan J."/>
            <person name="Park H.-J."/>
            <person name="Ramirez L."/>
            <person name="Alfaro M."/>
            <person name="Sun H."/>
            <person name="Tritt A."/>
            <person name="Yoshinaga Y."/>
            <person name="Zwiers L.-H."/>
            <person name="Turgeon B."/>
            <person name="Goodwin S."/>
            <person name="Spatafora J."/>
            <person name="Crous P."/>
            <person name="Grigoriev I."/>
        </authorList>
    </citation>
    <scope>NUCLEOTIDE SEQUENCE</scope>
    <source>
        <strain evidence="1">ATCC 200398</strain>
    </source>
</reference>
<evidence type="ECO:0000313" key="1">
    <source>
        <dbReference type="EMBL" id="KAF2477584.1"/>
    </source>
</evidence>
<protein>
    <submittedName>
        <fullName evidence="1">Uncharacterized protein</fullName>
    </submittedName>
</protein>
<proteinExistence type="predicted"/>
<dbReference type="Proteomes" id="UP000799755">
    <property type="component" value="Unassembled WGS sequence"/>
</dbReference>
<organism evidence="1 2">
    <name type="scientific">Lindgomyces ingoldianus</name>
    <dbReference type="NCBI Taxonomy" id="673940"/>
    <lineage>
        <taxon>Eukaryota</taxon>
        <taxon>Fungi</taxon>
        <taxon>Dikarya</taxon>
        <taxon>Ascomycota</taxon>
        <taxon>Pezizomycotina</taxon>
        <taxon>Dothideomycetes</taxon>
        <taxon>Pleosporomycetidae</taxon>
        <taxon>Pleosporales</taxon>
        <taxon>Lindgomycetaceae</taxon>
        <taxon>Lindgomyces</taxon>
    </lineage>
</organism>
<evidence type="ECO:0000313" key="2">
    <source>
        <dbReference type="Proteomes" id="UP000799755"/>
    </source>
</evidence>
<sequence length="390" mass="42990">MDSLTVLAQRTVALIQDIPTPTLVLSLVIFAFVLSCSLYFALVLVAPVPRPPHRSEKAYLTILPDGNRSERKQLPCWLDTWRAHKELAQEKRGTPPGIEEAELFMSVVVPAFNEEERLGGMLEEAVGYLQSEYGNAHEGEKGIGKAKGWEIIIVSDGSTDSTVEKALEFARDHQLSQHPMPIPGPRSPNPTHSTHIPHGSIRVVVLEQNRGKGGAVTHGMRHVRGQYIVFADADGASRFEDLGKLVEGCKTVEDRLGRGVAIGSRAHLVGSEAVVKRSKLRNFLMHSFHLLLRLMTPPATAAVKDTQCGFKLFSRAALPYIIPYMHCEGWIFDVEMLMLAESANIAMVEVAIGWKEVMGSKLNVIWDSLGMAWGLAVLRASWALGVYKRA</sequence>
<comment type="caution">
    <text evidence="1">The sequence shown here is derived from an EMBL/GenBank/DDBJ whole genome shotgun (WGS) entry which is preliminary data.</text>
</comment>
<keyword evidence="2" id="KW-1185">Reference proteome</keyword>
<name>A0ACB6REB3_9PLEO</name>
<gene>
    <name evidence="1" type="ORF">BDR25DRAFT_274829</name>
</gene>